<keyword evidence="1" id="KW-1133">Transmembrane helix</keyword>
<sequence>MDLHRNWKPYARGPALLALALVMAFSPQILAAMGREFVFGDWVGYLLALFGLIGGISAVRESRRAFAVRVDEQGVTWVNGTATVVFPWAEVSRVSVEKRPNSGKLNRPSLLTVWTTDTVERALPATVQLTGLRGYQVADLHTVKEPADQVVAALRQYGGDRYPAAVN</sequence>
<keyword evidence="1" id="KW-0812">Transmembrane</keyword>
<evidence type="ECO:0000313" key="4">
    <source>
        <dbReference type="Proteomes" id="UP000275865"/>
    </source>
</evidence>
<evidence type="ECO:0000259" key="2">
    <source>
        <dbReference type="Pfam" id="PF10756"/>
    </source>
</evidence>
<dbReference type="Pfam" id="PF10756">
    <property type="entry name" value="bPH_6"/>
    <property type="match status" value="1"/>
</dbReference>
<gene>
    <name evidence="3" type="ORF">D7044_10220</name>
</gene>
<dbReference type="EMBL" id="RAZT01000004">
    <property type="protein sequence ID" value="RKN34047.1"/>
    <property type="molecule type" value="Genomic_DNA"/>
</dbReference>
<feature type="transmembrane region" description="Helical" evidence="1">
    <location>
        <begin position="42"/>
        <end position="59"/>
    </location>
</feature>
<feature type="domain" description="Low molecular weight protein antigen 6 PH" evidence="2">
    <location>
        <begin position="67"/>
        <end position="125"/>
    </location>
</feature>
<dbReference type="InterPro" id="IPR019692">
    <property type="entry name" value="CFP-6_PH"/>
</dbReference>
<protein>
    <recommendedName>
        <fullName evidence="2">Low molecular weight protein antigen 6 PH domain-containing protein</fullName>
    </recommendedName>
</protein>
<accession>A0A3A9YKF3</accession>
<proteinExistence type="predicted"/>
<dbReference type="Proteomes" id="UP000275865">
    <property type="component" value="Unassembled WGS sequence"/>
</dbReference>
<name>A0A3A9YKF3_9ACTN</name>
<dbReference type="RefSeq" id="WP_120688664.1">
    <property type="nucleotide sequence ID" value="NZ_RAZT01000004.1"/>
</dbReference>
<dbReference type="AlphaFoldDB" id="A0A3A9YKF3"/>
<organism evidence="3 4">
    <name type="scientific">Micromonospora musae</name>
    <dbReference type="NCBI Taxonomy" id="1894970"/>
    <lineage>
        <taxon>Bacteria</taxon>
        <taxon>Bacillati</taxon>
        <taxon>Actinomycetota</taxon>
        <taxon>Actinomycetes</taxon>
        <taxon>Micromonosporales</taxon>
        <taxon>Micromonosporaceae</taxon>
        <taxon>Micromonospora</taxon>
    </lineage>
</organism>
<keyword evidence="1" id="KW-0472">Membrane</keyword>
<evidence type="ECO:0000256" key="1">
    <source>
        <dbReference type="SAM" id="Phobius"/>
    </source>
</evidence>
<reference evidence="3 4" key="1">
    <citation type="submission" date="2018-09" db="EMBL/GenBank/DDBJ databases">
        <title>Micromonospora sp. nov. MS1-9, isolated from a root of Musa sp.</title>
        <authorList>
            <person name="Kuncharoen N."/>
            <person name="Kudo T."/>
            <person name="Ohkuma M."/>
            <person name="Yuki M."/>
            <person name="Tanasupawat S."/>
        </authorList>
    </citation>
    <scope>NUCLEOTIDE SEQUENCE [LARGE SCALE GENOMIC DNA]</scope>
    <source>
        <strain evidence="3 4">MS1-9</strain>
    </source>
</reference>
<comment type="caution">
    <text evidence="3">The sequence shown here is derived from an EMBL/GenBank/DDBJ whole genome shotgun (WGS) entry which is preliminary data.</text>
</comment>
<evidence type="ECO:0000313" key="3">
    <source>
        <dbReference type="EMBL" id="RKN34047.1"/>
    </source>
</evidence>